<sequence>MQFTAVVAIFASAVAAVPAAILARDVCPGGLLNSNLQCCAVDVLGLADLECDVPSRMPSDGADFGKICSEQDGTQAMCCGVPVAGQALVCEPAIGA</sequence>
<name>A0ACC1QKL8_9HYPO</name>
<evidence type="ECO:0000313" key="2">
    <source>
        <dbReference type="Proteomes" id="UP001148737"/>
    </source>
</evidence>
<evidence type="ECO:0000313" key="1">
    <source>
        <dbReference type="EMBL" id="KAJ3481286.1"/>
    </source>
</evidence>
<proteinExistence type="predicted"/>
<dbReference type="Proteomes" id="UP001148737">
    <property type="component" value="Unassembled WGS sequence"/>
</dbReference>
<reference evidence="1" key="1">
    <citation type="submission" date="2022-07" db="EMBL/GenBank/DDBJ databases">
        <title>Genome Sequence of Lecanicillium saksenae.</title>
        <authorList>
            <person name="Buettner E."/>
        </authorList>
    </citation>
    <scope>NUCLEOTIDE SEQUENCE</scope>
    <source>
        <strain evidence="1">VT-O1</strain>
    </source>
</reference>
<accession>A0ACC1QKL8</accession>
<gene>
    <name evidence="1" type="ORF">NLG97_g7860</name>
</gene>
<comment type="caution">
    <text evidence="1">The sequence shown here is derived from an EMBL/GenBank/DDBJ whole genome shotgun (WGS) entry which is preliminary data.</text>
</comment>
<protein>
    <submittedName>
        <fullName evidence="1">Uncharacterized protein</fullName>
    </submittedName>
</protein>
<dbReference type="EMBL" id="JANAKD010001272">
    <property type="protein sequence ID" value="KAJ3481286.1"/>
    <property type="molecule type" value="Genomic_DNA"/>
</dbReference>
<organism evidence="1 2">
    <name type="scientific">Lecanicillium saksenae</name>
    <dbReference type="NCBI Taxonomy" id="468837"/>
    <lineage>
        <taxon>Eukaryota</taxon>
        <taxon>Fungi</taxon>
        <taxon>Dikarya</taxon>
        <taxon>Ascomycota</taxon>
        <taxon>Pezizomycotina</taxon>
        <taxon>Sordariomycetes</taxon>
        <taxon>Hypocreomycetidae</taxon>
        <taxon>Hypocreales</taxon>
        <taxon>Cordycipitaceae</taxon>
        <taxon>Lecanicillium</taxon>
    </lineage>
</organism>
<keyword evidence="2" id="KW-1185">Reference proteome</keyword>